<gene>
    <name evidence="2" type="ORF">E2C01_035572</name>
</gene>
<protein>
    <submittedName>
        <fullName evidence="2">Uncharacterized protein</fullName>
    </submittedName>
</protein>
<evidence type="ECO:0000256" key="1">
    <source>
        <dbReference type="SAM" id="MobiDB-lite"/>
    </source>
</evidence>
<comment type="caution">
    <text evidence="2">The sequence shown here is derived from an EMBL/GenBank/DDBJ whole genome shotgun (WGS) entry which is preliminary data.</text>
</comment>
<feature type="compositionally biased region" description="Low complexity" evidence="1">
    <location>
        <begin position="53"/>
        <end position="63"/>
    </location>
</feature>
<proteinExistence type="predicted"/>
<sequence length="106" mass="12066">MCRKDKTMLASPCNIRISMHRLQFASPACVYQRQLHITTSSEARKQNRAVSEAVPAVPAPNNNKQCEARWPPRHLPYPFPPLPHTDQAQAETPPCSVRLLEEYCKN</sequence>
<keyword evidence="3" id="KW-1185">Reference proteome</keyword>
<dbReference type="Proteomes" id="UP000324222">
    <property type="component" value="Unassembled WGS sequence"/>
</dbReference>
<evidence type="ECO:0000313" key="2">
    <source>
        <dbReference type="EMBL" id="MPC41961.1"/>
    </source>
</evidence>
<name>A0A5B7F4J3_PORTR</name>
<feature type="region of interest" description="Disordered" evidence="1">
    <location>
        <begin position="42"/>
        <end position="67"/>
    </location>
</feature>
<organism evidence="2 3">
    <name type="scientific">Portunus trituberculatus</name>
    <name type="common">Swimming crab</name>
    <name type="synonym">Neptunus trituberculatus</name>
    <dbReference type="NCBI Taxonomy" id="210409"/>
    <lineage>
        <taxon>Eukaryota</taxon>
        <taxon>Metazoa</taxon>
        <taxon>Ecdysozoa</taxon>
        <taxon>Arthropoda</taxon>
        <taxon>Crustacea</taxon>
        <taxon>Multicrustacea</taxon>
        <taxon>Malacostraca</taxon>
        <taxon>Eumalacostraca</taxon>
        <taxon>Eucarida</taxon>
        <taxon>Decapoda</taxon>
        <taxon>Pleocyemata</taxon>
        <taxon>Brachyura</taxon>
        <taxon>Eubrachyura</taxon>
        <taxon>Portunoidea</taxon>
        <taxon>Portunidae</taxon>
        <taxon>Portuninae</taxon>
        <taxon>Portunus</taxon>
    </lineage>
</organism>
<reference evidence="2 3" key="1">
    <citation type="submission" date="2019-05" db="EMBL/GenBank/DDBJ databases">
        <title>Another draft genome of Portunus trituberculatus and its Hox gene families provides insights of decapod evolution.</title>
        <authorList>
            <person name="Jeong J.-H."/>
            <person name="Song I."/>
            <person name="Kim S."/>
            <person name="Choi T."/>
            <person name="Kim D."/>
            <person name="Ryu S."/>
            <person name="Kim W."/>
        </authorList>
    </citation>
    <scope>NUCLEOTIDE SEQUENCE [LARGE SCALE GENOMIC DNA]</scope>
    <source>
        <tissue evidence="2">Muscle</tissue>
    </source>
</reference>
<dbReference type="AlphaFoldDB" id="A0A5B7F4J3"/>
<dbReference type="EMBL" id="VSRR010005251">
    <property type="protein sequence ID" value="MPC41961.1"/>
    <property type="molecule type" value="Genomic_DNA"/>
</dbReference>
<accession>A0A5B7F4J3</accession>
<evidence type="ECO:0000313" key="3">
    <source>
        <dbReference type="Proteomes" id="UP000324222"/>
    </source>
</evidence>